<dbReference type="Gene3D" id="1.20.1090.10">
    <property type="entry name" value="Dehydroquinate synthase-like - alpha domain"/>
    <property type="match status" value="1"/>
</dbReference>
<feature type="binding site" evidence="11 14">
    <location>
        <position position="126"/>
    </location>
    <ligand>
        <name>NAD(+)</name>
        <dbReference type="ChEBI" id="CHEBI:57540"/>
    </ligand>
</feature>
<protein>
    <recommendedName>
        <fullName evidence="11">Glycerol-1-phosphate dehydrogenase [NAD(P)+]</fullName>
        <shortName evidence="11">G1P dehydrogenase</shortName>
        <shortName evidence="11">G1PDH</shortName>
        <ecNumber evidence="11">1.1.1.261</ecNumber>
    </recommendedName>
    <alternativeName>
        <fullName evidence="11">Enantiomeric glycerophosphate synthase</fullName>
    </alternativeName>
    <alternativeName>
        <fullName evidence="11">sn-glycerol-1-phosphate dehydrogenase</fullName>
    </alternativeName>
</protein>
<dbReference type="InterPro" id="IPR023002">
    <property type="entry name" value="G1P_dehydrogenase_arc"/>
</dbReference>
<name>A0A0V8RUA9_PYROC</name>
<dbReference type="InterPro" id="IPR016205">
    <property type="entry name" value="Glycerol_DH"/>
</dbReference>
<keyword evidence="5 11" id="KW-0521">NADP</keyword>
<feature type="binding site" evidence="11">
    <location>
        <position position="253"/>
    </location>
    <ligand>
        <name>substrate</name>
    </ligand>
</feature>
<dbReference type="GO" id="GO:0046872">
    <property type="term" value="F:metal ion binding"/>
    <property type="evidence" value="ECO:0007669"/>
    <property type="project" value="UniProtKB-KW"/>
</dbReference>
<feature type="binding site" evidence="11">
    <location>
        <position position="265"/>
    </location>
    <ligand>
        <name>Zn(2+)</name>
        <dbReference type="ChEBI" id="CHEBI:29105"/>
        <note>catalytic</note>
    </ligand>
</feature>
<keyword evidence="6 11" id="KW-0560">Oxidoreductase</keyword>
<keyword evidence="10 11" id="KW-1208">Phospholipid metabolism</keyword>
<dbReference type="UniPathway" id="UPA00940"/>
<accession>A0A0V8RUA9</accession>
<dbReference type="GO" id="GO:0005737">
    <property type="term" value="C:cytoplasm"/>
    <property type="evidence" value="ECO:0007669"/>
    <property type="project" value="UniProtKB-SubCell"/>
</dbReference>
<keyword evidence="3 11" id="KW-0479">Metal-binding</keyword>
<comment type="catalytic activity">
    <reaction evidence="11">
        <text>sn-glycerol 1-phosphate + NAD(+) = dihydroxyacetone phosphate + NADH + H(+)</text>
        <dbReference type="Rhea" id="RHEA:21412"/>
        <dbReference type="ChEBI" id="CHEBI:15378"/>
        <dbReference type="ChEBI" id="CHEBI:57540"/>
        <dbReference type="ChEBI" id="CHEBI:57642"/>
        <dbReference type="ChEBI" id="CHEBI:57685"/>
        <dbReference type="ChEBI" id="CHEBI:57945"/>
        <dbReference type="EC" id="1.1.1.261"/>
    </reaction>
</comment>
<feature type="binding site" evidence="11 14">
    <location>
        <begin position="95"/>
        <end position="99"/>
    </location>
    <ligand>
        <name>NAD(+)</name>
        <dbReference type="ChEBI" id="CHEBI:57540"/>
    </ligand>
</feature>
<dbReference type="GO" id="GO:0008654">
    <property type="term" value="P:phospholipid biosynthetic process"/>
    <property type="evidence" value="ECO:0007669"/>
    <property type="project" value="UniProtKB-KW"/>
</dbReference>
<dbReference type="AlphaFoldDB" id="A0A0V8RUA9"/>
<feature type="binding site" evidence="11">
    <location>
        <position position="169"/>
    </location>
    <ligand>
        <name>Zn(2+)</name>
        <dbReference type="ChEBI" id="CHEBI:29105"/>
        <note>catalytic</note>
    </ligand>
</feature>
<keyword evidence="8 11" id="KW-0443">Lipid metabolism</keyword>
<dbReference type="NCBIfam" id="NF002022">
    <property type="entry name" value="PRK00843.1"/>
    <property type="match status" value="1"/>
</dbReference>
<dbReference type="GO" id="GO:0006650">
    <property type="term" value="P:glycerophospholipid metabolic process"/>
    <property type="evidence" value="ECO:0007669"/>
    <property type="project" value="UniProtKB-UniRule"/>
</dbReference>
<dbReference type="EMBL" id="LNTB01000001">
    <property type="protein sequence ID" value="KSW11655.1"/>
    <property type="molecule type" value="Genomic_DNA"/>
</dbReference>
<evidence type="ECO:0000256" key="14">
    <source>
        <dbReference type="PIRSR" id="PIRSR000112-3"/>
    </source>
</evidence>
<dbReference type="GO" id="GO:0106357">
    <property type="term" value="F:glycerol-1-phosphate dehydrogenase (NAD+) activity"/>
    <property type="evidence" value="ECO:0007669"/>
    <property type="project" value="RHEA"/>
</dbReference>
<feature type="binding site" evidence="11">
    <location>
        <position position="169"/>
    </location>
    <ligand>
        <name>substrate</name>
    </ligand>
</feature>
<evidence type="ECO:0000313" key="15">
    <source>
        <dbReference type="EMBL" id="KSW11655.1"/>
    </source>
</evidence>
<comment type="subunit">
    <text evidence="11">Homodimer.</text>
</comment>
<evidence type="ECO:0000256" key="9">
    <source>
        <dbReference type="ARBA" id="ARBA00023209"/>
    </source>
</evidence>
<dbReference type="HAMAP" id="MF_00497_A">
    <property type="entry name" value="G1P_dehydrogenase_A"/>
    <property type="match status" value="1"/>
</dbReference>
<feature type="binding site" evidence="13">
    <location>
        <position position="122"/>
    </location>
    <ligand>
        <name>glycerol</name>
        <dbReference type="ChEBI" id="CHEBI:17754"/>
    </ligand>
</feature>
<comment type="catalytic activity">
    <reaction evidence="11">
        <text>sn-glycerol 1-phosphate + NADP(+) = dihydroxyacetone phosphate + NADPH + H(+)</text>
        <dbReference type="Rhea" id="RHEA:21416"/>
        <dbReference type="ChEBI" id="CHEBI:15378"/>
        <dbReference type="ChEBI" id="CHEBI:57642"/>
        <dbReference type="ChEBI" id="CHEBI:57685"/>
        <dbReference type="ChEBI" id="CHEBI:57783"/>
        <dbReference type="ChEBI" id="CHEBI:58349"/>
        <dbReference type="EC" id="1.1.1.261"/>
    </reaction>
</comment>
<dbReference type="PANTHER" id="PTHR43616">
    <property type="entry name" value="GLYCEROL DEHYDROGENASE"/>
    <property type="match status" value="1"/>
</dbReference>
<feature type="binding site" evidence="12">
    <location>
        <position position="249"/>
    </location>
    <ligand>
        <name>glycerol</name>
        <dbReference type="ChEBI" id="CHEBI:17754"/>
    </ligand>
</feature>
<sequence length="349" mass="37558">MLHSIELPSRIIIGSNALRSLRELVEAFGARGAAAVVITGPNVWRKYGERLRSVLEDVVELEALEAREPSVDYAERLSSEAAERSPRLVIGFGGGKSVDLAKYVAHKLGVPLISVPTSPSHDGIASPFASLRGLNKPFSVRSATPAAIVADIDIIASAPLRLIRAGAGDLVAKLTAIRDWRLAHRLKGEYYGEYAAKLALLSAKHVMEYAAEIGRGSKEAVRVLVEGLVSSGVAMCIAGSTRPASGSEHLFSHALDLLAPGRALHGEQVALGTIMMMYLHGGDWRQVRKTLMKLGLPVRARDLGIDDETVIKALTMAHKLRPERYTILGETGLTWEAAERLARVTGVID</sequence>
<dbReference type="OrthoDB" id="8656at2157"/>
<evidence type="ECO:0000256" key="10">
    <source>
        <dbReference type="ARBA" id="ARBA00023264"/>
    </source>
</evidence>
<comment type="subcellular location">
    <subcellularLocation>
        <location evidence="11">Cytoplasm</location>
    </subcellularLocation>
</comment>
<feature type="binding site" evidence="11">
    <location>
        <position position="249"/>
    </location>
    <ligand>
        <name>Zn(2+)</name>
        <dbReference type="ChEBI" id="CHEBI:29105"/>
        <note>catalytic</note>
    </ligand>
</feature>
<keyword evidence="4 11" id="KW-0862">Zinc</keyword>
<dbReference type="Gene3D" id="3.40.50.1970">
    <property type="match status" value="1"/>
</dbReference>
<proteinExistence type="inferred from homology"/>
<evidence type="ECO:0000256" key="11">
    <source>
        <dbReference type="HAMAP-Rule" id="MF_00497"/>
    </source>
</evidence>
<comment type="function">
    <text evidence="11">Catalyzes the NAD(P)H-dependent reduction of dihydroxyacetonephosphate (DHAP or glycerone phosphate) to glycerol 1-phosphate (G1P). The G1P thus generated is used as the glycerophosphate backbone of phospholipids in the cellular membranes of Archaea.</text>
</comment>
<evidence type="ECO:0000256" key="2">
    <source>
        <dbReference type="ARBA" id="ARBA00022516"/>
    </source>
</evidence>
<evidence type="ECO:0000256" key="12">
    <source>
        <dbReference type="PIRSR" id="PIRSR000112-1"/>
    </source>
</evidence>
<feature type="binding site" evidence="12">
    <location>
        <position position="265"/>
    </location>
    <ligand>
        <name>glycerol</name>
        <dbReference type="ChEBI" id="CHEBI:17754"/>
    </ligand>
</feature>
<keyword evidence="7 11" id="KW-0520">NAD</keyword>
<keyword evidence="1 11" id="KW-0963">Cytoplasm</keyword>
<evidence type="ECO:0000256" key="5">
    <source>
        <dbReference type="ARBA" id="ARBA00022857"/>
    </source>
</evidence>
<evidence type="ECO:0000256" key="3">
    <source>
        <dbReference type="ARBA" id="ARBA00022723"/>
    </source>
</evidence>
<keyword evidence="9 11" id="KW-0594">Phospholipid biosynthesis</keyword>
<comment type="similarity">
    <text evidence="11">Belongs to the glycerol-1-phosphate dehydrogenase family.</text>
</comment>
<comment type="cofactor">
    <cofactor evidence="11 12">
        <name>Zn(2+)</name>
        <dbReference type="ChEBI" id="CHEBI:29105"/>
    </cofactor>
    <text evidence="11 12">Binds 1 zinc ion per subunit.</text>
</comment>
<organism evidence="15 16">
    <name type="scientific">Pyrodictium occultum</name>
    <dbReference type="NCBI Taxonomy" id="2309"/>
    <lineage>
        <taxon>Archaea</taxon>
        <taxon>Thermoproteota</taxon>
        <taxon>Thermoprotei</taxon>
        <taxon>Desulfurococcales</taxon>
        <taxon>Pyrodictiaceae</taxon>
        <taxon>Pyrodictium</taxon>
    </lineage>
</organism>
<evidence type="ECO:0000256" key="6">
    <source>
        <dbReference type="ARBA" id="ARBA00023002"/>
    </source>
</evidence>
<gene>
    <name evidence="11" type="primary">egsA</name>
    <name evidence="15" type="ORF">CF15_02195</name>
</gene>
<dbReference type="PANTHER" id="PTHR43616:SF5">
    <property type="entry name" value="GLYCEROL DEHYDROGENASE 1"/>
    <property type="match status" value="1"/>
</dbReference>
<dbReference type="InterPro" id="IPR032837">
    <property type="entry name" value="G1PDH"/>
</dbReference>
<dbReference type="PIRSF" id="PIRSF000112">
    <property type="entry name" value="Glycerol_dehydrogenase"/>
    <property type="match status" value="1"/>
</dbReference>
<evidence type="ECO:0000256" key="7">
    <source>
        <dbReference type="ARBA" id="ARBA00023027"/>
    </source>
</evidence>
<evidence type="ECO:0000313" key="16">
    <source>
        <dbReference type="Proteomes" id="UP000053352"/>
    </source>
</evidence>
<dbReference type="GO" id="GO:0106358">
    <property type="term" value="F:glycerol-1-phosphate dehydrogenase (NADP+) activity"/>
    <property type="evidence" value="ECO:0007669"/>
    <property type="project" value="RHEA"/>
</dbReference>
<reference evidence="15 16" key="1">
    <citation type="submission" date="2015-11" db="EMBL/GenBank/DDBJ databases">
        <title>Genome sequence of Pyrodictium occultum PL-19, a marine hyperthermophilic archaeon isolated from Volcano, Italy.</title>
        <authorList>
            <person name="Utturkar S."/>
            <person name="Huber H."/>
            <person name="Leptihn S."/>
            <person name="Brown S."/>
            <person name="Stetter K.O."/>
            <person name="Podar M."/>
        </authorList>
    </citation>
    <scope>NUCLEOTIDE SEQUENCE [LARGE SCALE GENOMIC DNA]</scope>
    <source>
        <strain evidence="15 16">PL-19</strain>
    </source>
</reference>
<dbReference type="Proteomes" id="UP000053352">
    <property type="component" value="Unassembled WGS sequence"/>
</dbReference>
<dbReference type="EC" id="1.1.1.261" evidence="11"/>
<evidence type="ECO:0000256" key="4">
    <source>
        <dbReference type="ARBA" id="ARBA00022833"/>
    </source>
</evidence>
<comment type="pathway">
    <text evidence="11">Membrane lipid metabolism; glycerophospholipid metabolism.</text>
</comment>
<dbReference type="Pfam" id="PF13685">
    <property type="entry name" value="Fe-ADH_2"/>
    <property type="match status" value="1"/>
</dbReference>
<keyword evidence="2 11" id="KW-0444">Lipid biosynthesis</keyword>
<feature type="binding site" evidence="12">
    <location>
        <position position="169"/>
    </location>
    <ligand>
        <name>glycerol</name>
        <dbReference type="ChEBI" id="CHEBI:17754"/>
    </ligand>
</feature>
<evidence type="ECO:0000256" key="8">
    <source>
        <dbReference type="ARBA" id="ARBA00023098"/>
    </source>
</evidence>
<evidence type="ECO:0000256" key="13">
    <source>
        <dbReference type="PIRSR" id="PIRSR000112-2"/>
    </source>
</evidence>
<feature type="binding site" evidence="11 14">
    <location>
        <begin position="117"/>
        <end position="120"/>
    </location>
    <ligand>
        <name>NAD(+)</name>
        <dbReference type="ChEBI" id="CHEBI:57540"/>
    </ligand>
</feature>
<dbReference type="STRING" id="2309.CF15_02195"/>
<evidence type="ECO:0000256" key="1">
    <source>
        <dbReference type="ARBA" id="ARBA00022490"/>
    </source>
</evidence>
<dbReference type="SUPFAM" id="SSF56796">
    <property type="entry name" value="Dehydroquinate synthase-like"/>
    <property type="match status" value="1"/>
</dbReference>
<dbReference type="CDD" id="cd08173">
    <property type="entry name" value="Gro1PDH"/>
    <property type="match status" value="1"/>
</dbReference>
<dbReference type="RefSeq" id="WP_058370332.1">
    <property type="nucleotide sequence ID" value="NZ_LNTB01000001.1"/>
</dbReference>
<keyword evidence="16" id="KW-1185">Reference proteome</keyword>
<feature type="binding site" evidence="11">
    <location>
        <position position="122"/>
    </location>
    <ligand>
        <name>substrate</name>
    </ligand>
</feature>
<comment type="caution">
    <text evidence="15">The sequence shown here is derived from an EMBL/GenBank/DDBJ whole genome shotgun (WGS) entry which is preliminary data.</text>
</comment>